<dbReference type="GeneID" id="25906273"/>
<dbReference type="InterPro" id="IPR035952">
    <property type="entry name" value="Rhomboid-like_sf"/>
</dbReference>
<organism evidence="7 8">
    <name type="scientific">Sphaeroforma arctica JP610</name>
    <dbReference type="NCBI Taxonomy" id="667725"/>
    <lineage>
        <taxon>Eukaryota</taxon>
        <taxon>Ichthyosporea</taxon>
        <taxon>Ichthyophonida</taxon>
        <taxon>Sphaeroforma</taxon>
    </lineage>
</organism>
<dbReference type="STRING" id="667725.A0A0L0G145"/>
<dbReference type="GO" id="GO:0004252">
    <property type="term" value="F:serine-type endopeptidase activity"/>
    <property type="evidence" value="ECO:0007669"/>
    <property type="project" value="TreeGrafter"/>
</dbReference>
<evidence type="ECO:0000259" key="6">
    <source>
        <dbReference type="PROSITE" id="PS50030"/>
    </source>
</evidence>
<dbReference type="SUPFAM" id="SSF46934">
    <property type="entry name" value="UBA-like"/>
    <property type="match status" value="1"/>
</dbReference>
<dbReference type="OrthoDB" id="272778at2759"/>
<feature type="non-terminal residue" evidence="7">
    <location>
        <position position="1"/>
    </location>
</feature>
<dbReference type="eggNOG" id="KOG4463">
    <property type="taxonomic scope" value="Eukaryota"/>
</dbReference>
<evidence type="ECO:0000313" key="7">
    <source>
        <dbReference type="EMBL" id="KNC81918.1"/>
    </source>
</evidence>
<comment type="subcellular location">
    <subcellularLocation>
        <location evidence="1">Membrane</location>
        <topology evidence="1">Multi-pass membrane protein</topology>
    </subcellularLocation>
</comment>
<protein>
    <recommendedName>
        <fullName evidence="6">UBA domain-containing protein</fullName>
    </recommendedName>
</protein>
<dbReference type="Proteomes" id="UP000054560">
    <property type="component" value="Unassembled WGS sequence"/>
</dbReference>
<dbReference type="Pfam" id="PF00627">
    <property type="entry name" value="UBA"/>
    <property type="match status" value="1"/>
</dbReference>
<feature type="transmembrane region" description="Helical" evidence="5">
    <location>
        <begin position="40"/>
        <end position="59"/>
    </location>
</feature>
<dbReference type="EMBL" id="KQ241979">
    <property type="protein sequence ID" value="KNC81918.1"/>
    <property type="molecule type" value="Genomic_DNA"/>
</dbReference>
<dbReference type="FunFam" id="1.10.8.10:FF:000003">
    <property type="entry name" value="UV excision repair protein RAD23 homolog"/>
    <property type="match status" value="1"/>
</dbReference>
<dbReference type="SUPFAM" id="SSF144091">
    <property type="entry name" value="Rhomboid-like"/>
    <property type="match status" value="1"/>
</dbReference>
<keyword evidence="8" id="KW-1185">Reference proteome</keyword>
<feature type="domain" description="UBA" evidence="6">
    <location>
        <begin position="201"/>
        <end position="240"/>
    </location>
</feature>
<gene>
    <name evidence="7" type="ORF">SARC_05769</name>
</gene>
<sequence length="240" mass="25943">QILRAVTHSFIWKNSAELIMGSSLLYNCRILERLWGSRKFGFFVGFVLVTNTALQLLYLGVYGRNVSPGEAAVLASGPYGITFANIIQYYLDIPAMKHVKVMGFLVTDKLLTYLIAIQLLVAFLPSTAVPVSAGLLAGVIYRLPGLGLDQMSVPPALAASISVVGSVFYSNPARPQGETLLGTRGPQSRTNIRGPAPIAFVADETAVDQIVSMGFSREQAVAALRRSNNDAQRATHFLLQ</sequence>
<accession>A0A0L0G145</accession>
<dbReference type="RefSeq" id="XP_014155820.1">
    <property type="nucleotide sequence ID" value="XM_014300345.1"/>
</dbReference>
<dbReference type="GO" id="GO:0016020">
    <property type="term" value="C:membrane"/>
    <property type="evidence" value="ECO:0007669"/>
    <property type="project" value="UniProtKB-SubCell"/>
</dbReference>
<feature type="transmembrane region" description="Helical" evidence="5">
    <location>
        <begin position="71"/>
        <end position="91"/>
    </location>
</feature>
<reference evidence="7 8" key="1">
    <citation type="submission" date="2011-02" db="EMBL/GenBank/DDBJ databases">
        <title>The Genome Sequence of Sphaeroforma arctica JP610.</title>
        <authorList>
            <consortium name="The Broad Institute Genome Sequencing Platform"/>
            <person name="Russ C."/>
            <person name="Cuomo C."/>
            <person name="Young S.K."/>
            <person name="Zeng Q."/>
            <person name="Gargeya S."/>
            <person name="Alvarado L."/>
            <person name="Berlin A."/>
            <person name="Chapman S.B."/>
            <person name="Chen Z."/>
            <person name="Freedman E."/>
            <person name="Gellesch M."/>
            <person name="Goldberg J."/>
            <person name="Griggs A."/>
            <person name="Gujja S."/>
            <person name="Heilman E."/>
            <person name="Heiman D."/>
            <person name="Howarth C."/>
            <person name="Mehta T."/>
            <person name="Neiman D."/>
            <person name="Pearson M."/>
            <person name="Roberts A."/>
            <person name="Saif S."/>
            <person name="Shea T."/>
            <person name="Shenoy N."/>
            <person name="Sisk P."/>
            <person name="Stolte C."/>
            <person name="Sykes S."/>
            <person name="White J."/>
            <person name="Yandava C."/>
            <person name="Burger G."/>
            <person name="Gray M.W."/>
            <person name="Holland P.W.H."/>
            <person name="King N."/>
            <person name="Lang F.B.F."/>
            <person name="Roger A.J."/>
            <person name="Ruiz-Trillo I."/>
            <person name="Haas B."/>
            <person name="Nusbaum C."/>
            <person name="Birren B."/>
        </authorList>
    </citation>
    <scope>NUCLEOTIDE SEQUENCE [LARGE SCALE GENOMIC DNA]</scope>
    <source>
        <strain evidence="7 8">JP610</strain>
    </source>
</reference>
<dbReference type="SMART" id="SM00165">
    <property type="entry name" value="UBA"/>
    <property type="match status" value="1"/>
</dbReference>
<proteinExistence type="predicted"/>
<dbReference type="PROSITE" id="PS50030">
    <property type="entry name" value="UBA"/>
    <property type="match status" value="1"/>
</dbReference>
<dbReference type="PANTHER" id="PTHR43066">
    <property type="entry name" value="RHOMBOID-RELATED PROTEIN"/>
    <property type="match status" value="1"/>
</dbReference>
<evidence type="ECO:0000256" key="2">
    <source>
        <dbReference type="ARBA" id="ARBA00022692"/>
    </source>
</evidence>
<feature type="transmembrane region" description="Helical" evidence="5">
    <location>
        <begin position="111"/>
        <end position="141"/>
    </location>
</feature>
<dbReference type="Gene3D" id="1.10.8.10">
    <property type="entry name" value="DNA helicase RuvA subunit, C-terminal domain"/>
    <property type="match status" value="1"/>
</dbReference>
<dbReference type="InterPro" id="IPR009060">
    <property type="entry name" value="UBA-like_sf"/>
</dbReference>
<evidence type="ECO:0000313" key="8">
    <source>
        <dbReference type="Proteomes" id="UP000054560"/>
    </source>
</evidence>
<keyword evidence="2 5" id="KW-0812">Transmembrane</keyword>
<keyword evidence="4 5" id="KW-0472">Membrane</keyword>
<dbReference type="PANTHER" id="PTHR43066:SF21">
    <property type="entry name" value="UBIQUITIN-ASSOCIATED DOMAIN-CONTAINING PROTEIN 2"/>
    <property type="match status" value="1"/>
</dbReference>
<name>A0A0L0G145_9EUKA</name>
<evidence type="ECO:0000256" key="1">
    <source>
        <dbReference type="ARBA" id="ARBA00004141"/>
    </source>
</evidence>
<dbReference type="AlphaFoldDB" id="A0A0L0G145"/>
<dbReference type="InterPro" id="IPR015940">
    <property type="entry name" value="UBA"/>
</dbReference>
<evidence type="ECO:0000256" key="4">
    <source>
        <dbReference type="ARBA" id="ARBA00023136"/>
    </source>
</evidence>
<evidence type="ECO:0000256" key="3">
    <source>
        <dbReference type="ARBA" id="ARBA00022989"/>
    </source>
</evidence>
<keyword evidence="3 5" id="KW-1133">Transmembrane helix</keyword>
<evidence type="ECO:0000256" key="5">
    <source>
        <dbReference type="SAM" id="Phobius"/>
    </source>
</evidence>